<evidence type="ECO:0000256" key="4">
    <source>
        <dbReference type="ARBA" id="ARBA00022563"/>
    </source>
</evidence>
<evidence type="ECO:0000256" key="1">
    <source>
        <dbReference type="ARBA" id="ARBA00004903"/>
    </source>
</evidence>
<dbReference type="AlphaFoldDB" id="A0A918XYF1"/>
<dbReference type="GO" id="GO:0005829">
    <property type="term" value="C:cytosol"/>
    <property type="evidence" value="ECO:0007669"/>
    <property type="project" value="TreeGrafter"/>
</dbReference>
<dbReference type="InterPro" id="IPR024072">
    <property type="entry name" value="DHFR-like_dom_sf"/>
</dbReference>
<dbReference type="InterPro" id="IPR017925">
    <property type="entry name" value="DHFR_CS"/>
</dbReference>
<dbReference type="RefSeq" id="WP_189995716.1">
    <property type="nucleotide sequence ID" value="NZ_BMZS01000017.1"/>
</dbReference>
<evidence type="ECO:0000256" key="2">
    <source>
        <dbReference type="ARBA" id="ARBA00009539"/>
    </source>
</evidence>
<dbReference type="GO" id="GO:0070401">
    <property type="term" value="F:NADP+ binding"/>
    <property type="evidence" value="ECO:0007669"/>
    <property type="project" value="UniProtKB-ARBA"/>
</dbReference>
<accession>A0A918XYF1</accession>
<evidence type="ECO:0000256" key="9">
    <source>
        <dbReference type="RuleBase" id="RU004474"/>
    </source>
</evidence>
<comment type="similarity">
    <text evidence="2 8 9">Belongs to the dihydrofolate reductase family.</text>
</comment>
<reference evidence="11" key="1">
    <citation type="journal article" date="2014" name="Int. J. Syst. Evol. Microbiol.">
        <title>Complete genome sequence of Corynebacterium casei LMG S-19264T (=DSM 44701T), isolated from a smear-ripened cheese.</title>
        <authorList>
            <consortium name="US DOE Joint Genome Institute (JGI-PGF)"/>
            <person name="Walter F."/>
            <person name="Albersmeier A."/>
            <person name="Kalinowski J."/>
            <person name="Ruckert C."/>
        </authorList>
    </citation>
    <scope>NUCLEOTIDE SEQUENCE</scope>
    <source>
        <strain evidence="11">KCTC 42651</strain>
    </source>
</reference>
<keyword evidence="5 8" id="KW-0521">NADP</keyword>
<dbReference type="Gene3D" id="3.40.430.10">
    <property type="entry name" value="Dihydrofolate Reductase, subunit A"/>
    <property type="match status" value="1"/>
</dbReference>
<dbReference type="InterPro" id="IPR012259">
    <property type="entry name" value="DHFR"/>
</dbReference>
<evidence type="ECO:0000256" key="5">
    <source>
        <dbReference type="ARBA" id="ARBA00022857"/>
    </source>
</evidence>
<dbReference type="GO" id="GO:0046452">
    <property type="term" value="P:dihydrofolate metabolic process"/>
    <property type="evidence" value="ECO:0007669"/>
    <property type="project" value="TreeGrafter"/>
</dbReference>
<dbReference type="SUPFAM" id="SSF53597">
    <property type="entry name" value="Dihydrofolate reductase-like"/>
    <property type="match status" value="1"/>
</dbReference>
<protein>
    <recommendedName>
        <fullName evidence="3 8">Dihydrofolate reductase</fullName>
        <ecNumber evidence="3 8">1.5.1.3</ecNumber>
    </recommendedName>
</protein>
<feature type="domain" description="DHFR" evidence="10">
    <location>
        <begin position="3"/>
        <end position="162"/>
    </location>
</feature>
<dbReference type="PANTHER" id="PTHR48069">
    <property type="entry name" value="DIHYDROFOLATE REDUCTASE"/>
    <property type="match status" value="1"/>
</dbReference>
<keyword evidence="4 8" id="KW-0554">One-carbon metabolism</keyword>
<dbReference type="FunFam" id="3.40.430.10:FF:000001">
    <property type="entry name" value="Dihydrofolate reductase"/>
    <property type="match status" value="1"/>
</dbReference>
<dbReference type="PROSITE" id="PS00075">
    <property type="entry name" value="DHFR_1"/>
    <property type="match status" value="1"/>
</dbReference>
<dbReference type="InterPro" id="IPR001796">
    <property type="entry name" value="DHFR_dom"/>
</dbReference>
<evidence type="ECO:0000313" key="11">
    <source>
        <dbReference type="EMBL" id="GHD63702.1"/>
    </source>
</evidence>
<evidence type="ECO:0000259" key="10">
    <source>
        <dbReference type="PROSITE" id="PS51330"/>
    </source>
</evidence>
<dbReference type="GO" id="GO:0006730">
    <property type="term" value="P:one-carbon metabolic process"/>
    <property type="evidence" value="ECO:0007669"/>
    <property type="project" value="UniProtKB-KW"/>
</dbReference>
<dbReference type="Pfam" id="PF00186">
    <property type="entry name" value="DHFR_1"/>
    <property type="match status" value="1"/>
</dbReference>
<sequence>MPSIVVVAAVARNRVIGSAGDLPWRLPADMRHFKAVTLGKPMVMGRKTFDSIGRPLPGRRTIVVTRDPAWSADGVETAPSLEAALALASSGEPEEIVVAGGGEIYAQALPLADRMRLTWVEADPQGDAVFPAFDAADWRETARERHPAEDGRPAFAFVDYVRAGR</sequence>
<keyword evidence="12" id="KW-1185">Reference proteome</keyword>
<dbReference type="Proteomes" id="UP000630353">
    <property type="component" value="Unassembled WGS sequence"/>
</dbReference>
<dbReference type="PRINTS" id="PR00070">
    <property type="entry name" value="DHFR"/>
</dbReference>
<name>A0A918XYF1_9PROT</name>
<evidence type="ECO:0000256" key="3">
    <source>
        <dbReference type="ARBA" id="ARBA00012856"/>
    </source>
</evidence>
<evidence type="ECO:0000313" key="12">
    <source>
        <dbReference type="Proteomes" id="UP000630353"/>
    </source>
</evidence>
<comment type="pathway">
    <text evidence="1 8">Cofactor biosynthesis; tetrahydrofolate biosynthesis; 5,6,7,8-tetrahydrofolate from 7,8-dihydrofolate: step 1/1.</text>
</comment>
<dbReference type="EC" id="1.5.1.3" evidence="3 8"/>
<evidence type="ECO:0000256" key="6">
    <source>
        <dbReference type="ARBA" id="ARBA00023002"/>
    </source>
</evidence>
<dbReference type="CDD" id="cd00209">
    <property type="entry name" value="DHFR"/>
    <property type="match status" value="1"/>
</dbReference>
<organism evidence="11 12">
    <name type="scientific">Thalassobaculum fulvum</name>
    <dbReference type="NCBI Taxonomy" id="1633335"/>
    <lineage>
        <taxon>Bacteria</taxon>
        <taxon>Pseudomonadati</taxon>
        <taxon>Pseudomonadota</taxon>
        <taxon>Alphaproteobacteria</taxon>
        <taxon>Rhodospirillales</taxon>
        <taxon>Thalassobaculaceae</taxon>
        <taxon>Thalassobaculum</taxon>
    </lineage>
</organism>
<comment type="caution">
    <text evidence="11">The sequence shown here is derived from an EMBL/GenBank/DDBJ whole genome shotgun (WGS) entry which is preliminary data.</text>
</comment>
<dbReference type="PANTHER" id="PTHR48069:SF3">
    <property type="entry name" value="DIHYDROFOLATE REDUCTASE"/>
    <property type="match status" value="1"/>
</dbReference>
<gene>
    <name evidence="11" type="primary">folA</name>
    <name evidence="11" type="ORF">GCM10017083_54380</name>
</gene>
<comment type="catalytic activity">
    <reaction evidence="8">
        <text>(6S)-5,6,7,8-tetrahydrofolate + NADP(+) = 7,8-dihydrofolate + NADPH + H(+)</text>
        <dbReference type="Rhea" id="RHEA:15009"/>
        <dbReference type="ChEBI" id="CHEBI:15378"/>
        <dbReference type="ChEBI" id="CHEBI:57451"/>
        <dbReference type="ChEBI" id="CHEBI:57453"/>
        <dbReference type="ChEBI" id="CHEBI:57783"/>
        <dbReference type="ChEBI" id="CHEBI:58349"/>
        <dbReference type="EC" id="1.5.1.3"/>
    </reaction>
</comment>
<evidence type="ECO:0000256" key="7">
    <source>
        <dbReference type="ARBA" id="ARBA00025067"/>
    </source>
</evidence>
<dbReference type="GO" id="GO:0004146">
    <property type="term" value="F:dihydrofolate reductase activity"/>
    <property type="evidence" value="ECO:0007669"/>
    <property type="project" value="UniProtKB-EC"/>
</dbReference>
<evidence type="ECO:0000256" key="8">
    <source>
        <dbReference type="PIRNR" id="PIRNR000194"/>
    </source>
</evidence>
<dbReference type="EMBL" id="BMZS01000017">
    <property type="protein sequence ID" value="GHD63702.1"/>
    <property type="molecule type" value="Genomic_DNA"/>
</dbReference>
<keyword evidence="6 8" id="KW-0560">Oxidoreductase</keyword>
<dbReference type="GO" id="GO:0046654">
    <property type="term" value="P:tetrahydrofolate biosynthetic process"/>
    <property type="evidence" value="ECO:0007669"/>
    <property type="project" value="InterPro"/>
</dbReference>
<dbReference type="PROSITE" id="PS51330">
    <property type="entry name" value="DHFR_2"/>
    <property type="match status" value="1"/>
</dbReference>
<proteinExistence type="inferred from homology"/>
<reference evidence="11" key="2">
    <citation type="submission" date="2020-09" db="EMBL/GenBank/DDBJ databases">
        <authorList>
            <person name="Sun Q."/>
            <person name="Kim S."/>
        </authorList>
    </citation>
    <scope>NUCLEOTIDE SEQUENCE</scope>
    <source>
        <strain evidence="11">KCTC 42651</strain>
    </source>
</reference>
<dbReference type="PIRSF" id="PIRSF000194">
    <property type="entry name" value="DHFR"/>
    <property type="match status" value="1"/>
</dbReference>
<comment type="function">
    <text evidence="7 8">Key enzyme in folate metabolism. Catalyzes an essential reaction for de novo glycine and purine synthesis, and for DNA precursor synthesis.</text>
</comment>
<dbReference type="GO" id="GO:0046655">
    <property type="term" value="P:folic acid metabolic process"/>
    <property type="evidence" value="ECO:0007669"/>
    <property type="project" value="TreeGrafter"/>
</dbReference>